<dbReference type="EMBL" id="HG996474">
    <property type="protein sequence ID" value="CAG1836018.1"/>
    <property type="molecule type" value="Genomic_DNA"/>
</dbReference>
<dbReference type="Gramene" id="Ma09_t21300.1">
    <property type="protein sequence ID" value="Ma09_p21300.1"/>
    <property type="gene ID" value="Ma09_g21300"/>
</dbReference>
<organism evidence="2 3">
    <name type="scientific">Musa acuminata subsp. malaccensis</name>
    <name type="common">Wild banana</name>
    <name type="synonym">Musa malaccensis</name>
    <dbReference type="NCBI Taxonomy" id="214687"/>
    <lineage>
        <taxon>Eukaryota</taxon>
        <taxon>Viridiplantae</taxon>
        <taxon>Streptophyta</taxon>
        <taxon>Embryophyta</taxon>
        <taxon>Tracheophyta</taxon>
        <taxon>Spermatophyta</taxon>
        <taxon>Magnoliopsida</taxon>
        <taxon>Liliopsida</taxon>
        <taxon>Zingiberales</taxon>
        <taxon>Musaceae</taxon>
        <taxon>Musa</taxon>
    </lineage>
</organism>
<keyword evidence="3" id="KW-1185">Reference proteome</keyword>
<reference evidence="2" key="2">
    <citation type="submission" date="2021-05" db="UniProtKB">
        <authorList>
            <consortium name="EnsemblPlants"/>
        </authorList>
    </citation>
    <scope>IDENTIFICATION</scope>
    <source>
        <strain evidence="2">subsp. malaccensis</strain>
    </source>
</reference>
<protein>
    <submittedName>
        <fullName evidence="1">(wild Malaysian banana) hypothetical protein</fullName>
    </submittedName>
</protein>
<dbReference type="Proteomes" id="UP000012960">
    <property type="component" value="Unplaced"/>
</dbReference>
<proteinExistence type="predicted"/>
<evidence type="ECO:0000313" key="1">
    <source>
        <dbReference type="EMBL" id="CAG1836018.1"/>
    </source>
</evidence>
<evidence type="ECO:0000313" key="3">
    <source>
        <dbReference type="Proteomes" id="UP000012960"/>
    </source>
</evidence>
<reference evidence="1" key="1">
    <citation type="submission" date="2021-03" db="EMBL/GenBank/DDBJ databases">
        <authorList>
            <consortium name="Genoscope - CEA"/>
            <person name="William W."/>
        </authorList>
    </citation>
    <scope>NUCLEOTIDE SEQUENCE</scope>
    <source>
        <strain evidence="1">Doubled-haploid Pahang</strain>
    </source>
</reference>
<name>A0A804KM22_MUSAM</name>
<sequence>MVYCFSKNKKLKCTITCQWAASLLSYTVIEDPIEYLSTGKQEWAWCWQHCMTTITSTPRPLSPHGSIKSSSCCMIPVCPTTILPIAWV</sequence>
<dbReference type="EnsemblPlants" id="Ma09_t21300.1">
    <property type="protein sequence ID" value="Ma09_p21300.1"/>
    <property type="gene ID" value="Ma09_g21300"/>
</dbReference>
<evidence type="ECO:0000313" key="2">
    <source>
        <dbReference type="EnsemblPlants" id="Ma09_p21300.1"/>
    </source>
</evidence>
<dbReference type="InParanoid" id="A0A804KM22"/>
<dbReference type="AlphaFoldDB" id="A0A804KM22"/>
<accession>A0A804KM22</accession>
<gene>
    <name evidence="1" type="ORF">GSMUA_239870.1</name>
</gene>